<dbReference type="EMBL" id="UINC01027895">
    <property type="protein sequence ID" value="SVB07932.1"/>
    <property type="molecule type" value="Genomic_DNA"/>
</dbReference>
<name>A0A382B3Q0_9ZZZZ</name>
<sequence length="96" mass="11495">MFNRVFEAGMIAVLALLRHLRSLRLAVQDAALSRRKQGFDSPRERQHSAAYDALPPNVGFRVRFFDSGLLFPYFLQPFFKKDNRDWINSWRRYRQF</sequence>
<protein>
    <submittedName>
        <fullName evidence="1">Uncharacterized protein</fullName>
    </submittedName>
</protein>
<evidence type="ECO:0000313" key="1">
    <source>
        <dbReference type="EMBL" id="SVB07932.1"/>
    </source>
</evidence>
<organism evidence="1">
    <name type="scientific">marine metagenome</name>
    <dbReference type="NCBI Taxonomy" id="408172"/>
    <lineage>
        <taxon>unclassified sequences</taxon>
        <taxon>metagenomes</taxon>
        <taxon>ecological metagenomes</taxon>
    </lineage>
</organism>
<reference evidence="1" key="1">
    <citation type="submission" date="2018-05" db="EMBL/GenBank/DDBJ databases">
        <authorList>
            <person name="Lanie J.A."/>
            <person name="Ng W.-L."/>
            <person name="Kazmierczak K.M."/>
            <person name="Andrzejewski T.M."/>
            <person name="Davidsen T.M."/>
            <person name="Wayne K.J."/>
            <person name="Tettelin H."/>
            <person name="Glass J.I."/>
            <person name="Rusch D."/>
            <person name="Podicherti R."/>
            <person name="Tsui H.-C.T."/>
            <person name="Winkler M.E."/>
        </authorList>
    </citation>
    <scope>NUCLEOTIDE SEQUENCE</scope>
</reference>
<gene>
    <name evidence="1" type="ORF">METZ01_LOCUS160786</name>
</gene>
<feature type="non-terminal residue" evidence="1">
    <location>
        <position position="96"/>
    </location>
</feature>
<proteinExistence type="predicted"/>
<dbReference type="AlphaFoldDB" id="A0A382B3Q0"/>
<accession>A0A382B3Q0</accession>